<dbReference type="AlphaFoldDB" id="A0A0F9TZJ5"/>
<gene>
    <name evidence="1" type="ORF">LCGC14_0330200</name>
</gene>
<dbReference type="Gene3D" id="3.40.50.10130">
    <property type="match status" value="1"/>
</dbReference>
<dbReference type="EMBL" id="LAZR01000231">
    <property type="protein sequence ID" value="KKN80427.1"/>
    <property type="molecule type" value="Genomic_DNA"/>
</dbReference>
<sequence>MIPDQITVLIDSRERRPLFFPSWIEWHGDRTITSRQTQIITKVSRMESGDYTIEGYDKVCIIETKRSLRELHGNVCTEWPRVAKALKKLSVACKYPYVVWEMSTSELLRPTKHVPDPTLVIDRWMQALTRLDLRLMWVGRHDEPGPRRKLGEQLVRLMLAHIETEEGKNDVPTEAG</sequence>
<organism evidence="1">
    <name type="scientific">marine sediment metagenome</name>
    <dbReference type="NCBI Taxonomy" id="412755"/>
    <lineage>
        <taxon>unclassified sequences</taxon>
        <taxon>metagenomes</taxon>
        <taxon>ecological metagenomes</taxon>
    </lineage>
</organism>
<protein>
    <recommendedName>
        <fullName evidence="2">ERCC4 domain-containing protein</fullName>
    </recommendedName>
</protein>
<evidence type="ECO:0000313" key="1">
    <source>
        <dbReference type="EMBL" id="KKN80427.1"/>
    </source>
</evidence>
<accession>A0A0F9TZJ5</accession>
<name>A0A0F9TZJ5_9ZZZZ</name>
<proteinExistence type="predicted"/>
<reference evidence="1" key="1">
    <citation type="journal article" date="2015" name="Nature">
        <title>Complex archaea that bridge the gap between prokaryotes and eukaryotes.</title>
        <authorList>
            <person name="Spang A."/>
            <person name="Saw J.H."/>
            <person name="Jorgensen S.L."/>
            <person name="Zaremba-Niedzwiedzka K."/>
            <person name="Martijn J."/>
            <person name="Lind A.E."/>
            <person name="van Eijk R."/>
            <person name="Schleper C."/>
            <person name="Guy L."/>
            <person name="Ettema T.J."/>
        </authorList>
    </citation>
    <scope>NUCLEOTIDE SEQUENCE</scope>
</reference>
<evidence type="ECO:0008006" key="2">
    <source>
        <dbReference type="Google" id="ProtNLM"/>
    </source>
</evidence>
<comment type="caution">
    <text evidence="1">The sequence shown here is derived from an EMBL/GenBank/DDBJ whole genome shotgun (WGS) entry which is preliminary data.</text>
</comment>